<dbReference type="InterPro" id="IPR016181">
    <property type="entry name" value="Acyl_CoA_acyltransferase"/>
</dbReference>
<dbReference type="Gene3D" id="3.40.630.30">
    <property type="match status" value="1"/>
</dbReference>
<feature type="domain" description="N-acetyltransferase" evidence="1">
    <location>
        <begin position="3"/>
        <end position="164"/>
    </location>
</feature>
<dbReference type="Pfam" id="PF00583">
    <property type="entry name" value="Acetyltransf_1"/>
    <property type="match status" value="1"/>
</dbReference>
<organism evidence="2 3">
    <name type="scientific">Legionella drozanskii LLAP-1</name>
    <dbReference type="NCBI Taxonomy" id="1212489"/>
    <lineage>
        <taxon>Bacteria</taxon>
        <taxon>Pseudomonadati</taxon>
        <taxon>Pseudomonadota</taxon>
        <taxon>Gammaproteobacteria</taxon>
        <taxon>Legionellales</taxon>
        <taxon>Legionellaceae</taxon>
        <taxon>Legionella</taxon>
    </lineage>
</organism>
<reference evidence="2 3" key="1">
    <citation type="submission" date="2015-11" db="EMBL/GenBank/DDBJ databases">
        <title>Genomic analysis of 38 Legionella species identifies large and diverse effector repertoires.</title>
        <authorList>
            <person name="Burstein D."/>
            <person name="Amaro F."/>
            <person name="Zusman T."/>
            <person name="Lifshitz Z."/>
            <person name="Cohen O."/>
            <person name="Gilbert J.A."/>
            <person name="Pupko T."/>
            <person name="Shuman H.A."/>
            <person name="Segal G."/>
        </authorList>
    </citation>
    <scope>NUCLEOTIDE SEQUENCE [LARGE SCALE GENOMIC DNA]</scope>
    <source>
        <strain evidence="2 3">ATCC 700990</strain>
    </source>
</reference>
<name>A0A0W0SQG4_9GAMM</name>
<evidence type="ECO:0000313" key="3">
    <source>
        <dbReference type="Proteomes" id="UP000054736"/>
    </source>
</evidence>
<dbReference type="InterPro" id="IPR050276">
    <property type="entry name" value="MshD_Acetyltransferase"/>
</dbReference>
<evidence type="ECO:0000259" key="1">
    <source>
        <dbReference type="PROSITE" id="PS51186"/>
    </source>
</evidence>
<evidence type="ECO:0000313" key="2">
    <source>
        <dbReference type="EMBL" id="KTC85433.1"/>
    </source>
</evidence>
<dbReference type="InterPro" id="IPR000182">
    <property type="entry name" value="GNAT_dom"/>
</dbReference>
<keyword evidence="3" id="KW-1185">Reference proteome</keyword>
<proteinExistence type="predicted"/>
<gene>
    <name evidence="2" type="ORF">Ldro_2605</name>
</gene>
<comment type="caution">
    <text evidence="2">The sequence shown here is derived from an EMBL/GenBank/DDBJ whole genome shotgun (WGS) entry which is preliminary data.</text>
</comment>
<dbReference type="PATRIC" id="fig|1212489.4.peg.2745"/>
<dbReference type="AlphaFoldDB" id="A0A0W0SQG4"/>
<dbReference type="OrthoDB" id="5419426at2"/>
<dbReference type="PROSITE" id="PS51186">
    <property type="entry name" value="GNAT"/>
    <property type="match status" value="1"/>
</dbReference>
<dbReference type="RefSeq" id="WP_058496881.1">
    <property type="nucleotide sequence ID" value="NZ_CAAAIU010000008.1"/>
</dbReference>
<dbReference type="PANTHER" id="PTHR43617">
    <property type="entry name" value="L-AMINO ACID N-ACETYLTRANSFERASE"/>
    <property type="match status" value="1"/>
</dbReference>
<accession>A0A0W0SQG4</accession>
<dbReference type="EMBL" id="LNXY01000028">
    <property type="protein sequence ID" value="KTC85433.1"/>
    <property type="molecule type" value="Genomic_DNA"/>
</dbReference>
<dbReference type="SUPFAM" id="SSF55729">
    <property type="entry name" value="Acyl-CoA N-acyltransferases (Nat)"/>
    <property type="match status" value="1"/>
</dbReference>
<keyword evidence="2" id="KW-0808">Transferase</keyword>
<dbReference type="CDD" id="cd04301">
    <property type="entry name" value="NAT_SF"/>
    <property type="match status" value="1"/>
</dbReference>
<dbReference type="Proteomes" id="UP000054736">
    <property type="component" value="Unassembled WGS sequence"/>
</dbReference>
<dbReference type="PANTHER" id="PTHR43617:SF22">
    <property type="entry name" value="L-AMINO ACID N-ACETYLTRANSFERASE AAAT"/>
    <property type="match status" value="1"/>
</dbReference>
<dbReference type="GO" id="GO:0016747">
    <property type="term" value="F:acyltransferase activity, transferring groups other than amino-acyl groups"/>
    <property type="evidence" value="ECO:0007669"/>
    <property type="project" value="InterPro"/>
</dbReference>
<protein>
    <submittedName>
        <fullName evidence="2">GNAT family acetyltransferase</fullName>
    </submittedName>
</protein>
<sequence>MKFEIVPILEKHIQDFWSAIDSVARERNYLAFLEGPPIQSTREFVLQQISDNWPQLVAIHDHKIVGWCDISPLDRPVFVHTGSLGMGVLAPYRGKGIGKALIKGALEEAKRKGLTRIELTVRENNKSAIALYEKVGFVVEGLHRNAVCIEGKYENHLSMALIFEE</sequence>
<dbReference type="STRING" id="1212489.Ldro_2605"/>